<feature type="domain" description="SGNH hydrolase-type esterase" evidence="4">
    <location>
        <begin position="47"/>
        <end position="261"/>
    </location>
</feature>
<dbReference type="PANTHER" id="PTHR37981">
    <property type="entry name" value="LIPASE 2"/>
    <property type="match status" value="1"/>
</dbReference>
<comment type="caution">
    <text evidence="5">The sequence shown here is derived from an EMBL/GenBank/DDBJ whole genome shotgun (WGS) entry which is preliminary data.</text>
</comment>
<name>A0A2V5L303_9MICC</name>
<keyword evidence="3" id="KW-0732">Signal</keyword>
<dbReference type="CDD" id="cd01823">
    <property type="entry name" value="SEST_like"/>
    <property type="match status" value="1"/>
</dbReference>
<dbReference type="InterPro" id="IPR036514">
    <property type="entry name" value="SGNH_hydro_sf"/>
</dbReference>
<dbReference type="GO" id="GO:0019433">
    <property type="term" value="P:triglyceride catabolic process"/>
    <property type="evidence" value="ECO:0007669"/>
    <property type="project" value="TreeGrafter"/>
</dbReference>
<feature type="disulfide bond" evidence="2">
    <location>
        <begin position="65"/>
        <end position="89"/>
    </location>
</feature>
<dbReference type="EMBL" id="QJVD01000021">
    <property type="protein sequence ID" value="PYI65771.1"/>
    <property type="molecule type" value="Genomic_DNA"/>
</dbReference>
<gene>
    <name evidence="5" type="ORF">CVV68_17170</name>
</gene>
<keyword evidence="2" id="KW-1015">Disulfide bond</keyword>
<evidence type="ECO:0000313" key="5">
    <source>
        <dbReference type="EMBL" id="PYI65771.1"/>
    </source>
</evidence>
<dbReference type="RefSeq" id="WP_110502224.1">
    <property type="nucleotide sequence ID" value="NZ_QJVD01000021.1"/>
</dbReference>
<accession>A0A2V5L303</accession>
<feature type="signal peptide" evidence="3">
    <location>
        <begin position="1"/>
        <end position="34"/>
    </location>
</feature>
<dbReference type="AlphaFoldDB" id="A0A2V5L303"/>
<dbReference type="SUPFAM" id="SSF52266">
    <property type="entry name" value="SGNH hydrolase"/>
    <property type="match status" value="1"/>
</dbReference>
<sequence>MFTHHLKGFAARAGAVTLLSVGMIAGLAVTPALAQTRTASATLTYTVMGDSYSAGSGAGNETGQCAQSTAGYANDVAAMTGATLTNIACSGFTTTQVTSMEVPYLSPTTKLITITAGGNDVGWTTAVGACLTSTTAVCKAAVANSIYLMSKVPKNATTMLKAIKAKSPHARILYLGYPRLFEPANMPALGFTPTQVTGAKLLNGAADLLNAILAFTSLSNRVAFVPVAYKFAGHGVPSSQPWLNYPGGPDPFAFHPNATGYLDGYAAAVRPFL</sequence>
<dbReference type="GO" id="GO:0004806">
    <property type="term" value="F:triacylglycerol lipase activity"/>
    <property type="evidence" value="ECO:0007669"/>
    <property type="project" value="TreeGrafter"/>
</dbReference>
<proteinExistence type="predicted"/>
<organism evidence="5 6">
    <name type="scientific">Arthrobacter livingstonensis</name>
    <dbReference type="NCBI Taxonomy" id="670078"/>
    <lineage>
        <taxon>Bacteria</taxon>
        <taxon>Bacillati</taxon>
        <taxon>Actinomycetota</taxon>
        <taxon>Actinomycetes</taxon>
        <taxon>Micrococcales</taxon>
        <taxon>Micrococcaceae</taxon>
        <taxon>Arthrobacter</taxon>
    </lineage>
</organism>
<dbReference type="Pfam" id="PF13472">
    <property type="entry name" value="Lipase_GDSL_2"/>
    <property type="match status" value="1"/>
</dbReference>
<feature type="active site" description="Nucleophile" evidence="1">
    <location>
        <position position="51"/>
    </location>
</feature>
<dbReference type="Gene3D" id="3.40.50.1110">
    <property type="entry name" value="SGNH hydrolase"/>
    <property type="match status" value="1"/>
</dbReference>
<dbReference type="Proteomes" id="UP000247832">
    <property type="component" value="Unassembled WGS sequence"/>
</dbReference>
<keyword evidence="6" id="KW-1185">Reference proteome</keyword>
<feature type="disulfide bond" evidence="2">
    <location>
        <begin position="130"/>
        <end position="138"/>
    </location>
</feature>
<feature type="chain" id="PRO_5015972518" description="SGNH hydrolase-type esterase domain-containing protein" evidence="3">
    <location>
        <begin position="35"/>
        <end position="273"/>
    </location>
</feature>
<dbReference type="PANTHER" id="PTHR37981:SF1">
    <property type="entry name" value="SGNH HYDROLASE-TYPE ESTERASE DOMAIN-CONTAINING PROTEIN"/>
    <property type="match status" value="1"/>
</dbReference>
<dbReference type="InterPro" id="IPR037460">
    <property type="entry name" value="SEST-like"/>
</dbReference>
<dbReference type="OrthoDB" id="5503950at2"/>
<evidence type="ECO:0000256" key="1">
    <source>
        <dbReference type="PIRSR" id="PIRSR637460-1"/>
    </source>
</evidence>
<reference evidence="5 6" key="1">
    <citation type="submission" date="2018-05" db="EMBL/GenBank/DDBJ databases">
        <title>Genetic diversity of glacier-inhabiting Cryobacterium bacteria in China and description of Cryobacterium mengkeensis sp. nov. and Arthrobacter glacialis sp. nov.</title>
        <authorList>
            <person name="Liu Q."/>
            <person name="Xin Y.-H."/>
        </authorList>
    </citation>
    <scope>NUCLEOTIDE SEQUENCE [LARGE SCALE GENOMIC DNA]</scope>
    <source>
        <strain evidence="5 6">LI2</strain>
    </source>
</reference>
<dbReference type="InterPro" id="IPR013830">
    <property type="entry name" value="SGNH_hydro"/>
</dbReference>
<evidence type="ECO:0000256" key="2">
    <source>
        <dbReference type="PIRSR" id="PIRSR637460-2"/>
    </source>
</evidence>
<evidence type="ECO:0000256" key="3">
    <source>
        <dbReference type="SAM" id="SignalP"/>
    </source>
</evidence>
<protein>
    <recommendedName>
        <fullName evidence="4">SGNH hydrolase-type esterase domain-containing protein</fullName>
    </recommendedName>
</protein>
<evidence type="ECO:0000313" key="6">
    <source>
        <dbReference type="Proteomes" id="UP000247832"/>
    </source>
</evidence>
<evidence type="ECO:0000259" key="4">
    <source>
        <dbReference type="Pfam" id="PF13472"/>
    </source>
</evidence>
<feature type="active site" evidence="1">
    <location>
        <position position="255"/>
    </location>
</feature>